<feature type="domain" description="Glycosyltransferase 2-like" evidence="1">
    <location>
        <begin position="216"/>
        <end position="376"/>
    </location>
</feature>
<organism evidence="2 3">
    <name type="scientific">Novibacillus thermophilus</name>
    <dbReference type="NCBI Taxonomy" id="1471761"/>
    <lineage>
        <taxon>Bacteria</taxon>
        <taxon>Bacillati</taxon>
        <taxon>Bacillota</taxon>
        <taxon>Bacilli</taxon>
        <taxon>Bacillales</taxon>
        <taxon>Thermoactinomycetaceae</taxon>
        <taxon>Novibacillus</taxon>
    </lineage>
</organism>
<dbReference type="KEGG" id="ntr:B0W44_14460"/>
<keyword evidence="3" id="KW-1185">Reference proteome</keyword>
<sequence length="444" mass="51658">MFSLLLRHSGSVNELYHTFRTLCSPSIKKRWEKAYVLVDTAFQHHTEKILPARKEDVVVKPVPKKEWPHALNTFLTAINEPWVCTCDTTCGRDALSGLLDLVQAVQTFPDSVGFRLEGRLGSRGPHLFCWNRAFMIKRGGWPLRSEWPFTDEADRYVWAALPESNKTSIVVNKRPVTPNRSFWYKQKERWVDYFLTFLENRRAINVTGGGKDPLVSVIISAYNEEAHIPWSIASVLYQTMPHFELIIVNDGSTDETVKVIQRYNDPRIKLVSHSTNRGKVHCLNEALAMARGSILFELDADDWLGPEALDWAVTEMKKQQKDVAFLYGDRLFWNEDSYGQLTVRHEQRGKQVWSRRQYMRDLTPIGPRVYRREALDAVGGWPVDAFCDGRLYEDVRIVLHLLKDFRVVYAPGLHYHVRMRANSITNRHKDTFEKWKKWIQEHGD</sequence>
<dbReference type="InterPro" id="IPR001173">
    <property type="entry name" value="Glyco_trans_2-like"/>
</dbReference>
<accession>A0A1U9K9R1</accession>
<dbReference type="Proteomes" id="UP000188603">
    <property type="component" value="Chromosome"/>
</dbReference>
<dbReference type="EMBL" id="CP019699">
    <property type="protein sequence ID" value="AQS56770.1"/>
    <property type="molecule type" value="Genomic_DNA"/>
</dbReference>
<reference evidence="2 3" key="1">
    <citation type="journal article" date="2015" name="Int. J. Syst. Evol. Microbiol.">
        <title>Novibacillus thermophilus gen. nov., sp. nov., a Gram-staining-negative and moderately thermophilic member of the family Thermoactinomycetaceae.</title>
        <authorList>
            <person name="Yang G."/>
            <person name="Chen J."/>
            <person name="Zhou S."/>
        </authorList>
    </citation>
    <scope>NUCLEOTIDE SEQUENCE [LARGE SCALE GENOMIC DNA]</scope>
    <source>
        <strain evidence="2 3">SG-1</strain>
    </source>
</reference>
<dbReference type="InterPro" id="IPR050834">
    <property type="entry name" value="Glycosyltransf_2"/>
</dbReference>
<dbReference type="PANTHER" id="PTHR43685:SF2">
    <property type="entry name" value="GLYCOSYLTRANSFERASE 2-LIKE DOMAIN-CONTAINING PROTEIN"/>
    <property type="match status" value="1"/>
</dbReference>
<name>A0A1U9K9R1_9BACL</name>
<dbReference type="RefSeq" id="WP_077720636.1">
    <property type="nucleotide sequence ID" value="NZ_CP019699.1"/>
</dbReference>
<evidence type="ECO:0000313" key="2">
    <source>
        <dbReference type="EMBL" id="AQS56770.1"/>
    </source>
</evidence>
<dbReference type="SUPFAM" id="SSF53448">
    <property type="entry name" value="Nucleotide-diphospho-sugar transferases"/>
    <property type="match status" value="1"/>
</dbReference>
<dbReference type="STRING" id="1471761.B0W44_14460"/>
<dbReference type="OrthoDB" id="396512at2"/>
<gene>
    <name evidence="2" type="ORF">B0W44_14460</name>
</gene>
<dbReference type="InterPro" id="IPR029044">
    <property type="entry name" value="Nucleotide-diphossugar_trans"/>
</dbReference>
<protein>
    <recommendedName>
        <fullName evidence="1">Glycosyltransferase 2-like domain-containing protein</fullName>
    </recommendedName>
</protein>
<evidence type="ECO:0000259" key="1">
    <source>
        <dbReference type="Pfam" id="PF00535"/>
    </source>
</evidence>
<dbReference type="Gene3D" id="3.90.550.10">
    <property type="entry name" value="Spore Coat Polysaccharide Biosynthesis Protein SpsA, Chain A"/>
    <property type="match status" value="1"/>
</dbReference>
<evidence type="ECO:0000313" key="3">
    <source>
        <dbReference type="Proteomes" id="UP000188603"/>
    </source>
</evidence>
<proteinExistence type="predicted"/>
<dbReference type="PANTHER" id="PTHR43685">
    <property type="entry name" value="GLYCOSYLTRANSFERASE"/>
    <property type="match status" value="1"/>
</dbReference>
<dbReference type="AlphaFoldDB" id="A0A1U9K9R1"/>
<dbReference type="CDD" id="cd00761">
    <property type="entry name" value="Glyco_tranf_GTA_type"/>
    <property type="match status" value="1"/>
</dbReference>
<dbReference type="Pfam" id="PF00535">
    <property type="entry name" value="Glycos_transf_2"/>
    <property type="match status" value="1"/>
</dbReference>